<dbReference type="AlphaFoldDB" id="U9UP33"/>
<evidence type="ECO:0000313" key="1">
    <source>
        <dbReference type="EMBL" id="ESA21467.1"/>
    </source>
</evidence>
<protein>
    <submittedName>
        <fullName evidence="1">Uncharacterized protein</fullName>
    </submittedName>
</protein>
<dbReference type="HOGENOM" id="CLU_2607196_0_0_1"/>
<reference evidence="1" key="1">
    <citation type="submission" date="2013-07" db="EMBL/GenBank/DDBJ databases">
        <title>The genome of an arbuscular mycorrhizal fungus provides insights into the evolution of the oldest plant symbiosis.</title>
        <authorList>
            <consortium name="DOE Joint Genome Institute"/>
            <person name="Tisserant E."/>
            <person name="Malbreil M."/>
            <person name="Kuo A."/>
            <person name="Kohler A."/>
            <person name="Symeonidi A."/>
            <person name="Balestrini R."/>
            <person name="Charron P."/>
            <person name="Duensing N."/>
            <person name="Frei-dit-Frey N."/>
            <person name="Gianinazzi-Pearson V."/>
            <person name="Gilbert B."/>
            <person name="Handa Y."/>
            <person name="Hijri M."/>
            <person name="Kaul R."/>
            <person name="Kawaguchi M."/>
            <person name="Krajinski F."/>
            <person name="Lammers P."/>
            <person name="Lapierre D."/>
            <person name="Masclaux F.G."/>
            <person name="Murat C."/>
            <person name="Morin E."/>
            <person name="Ndikumana S."/>
            <person name="Pagni M."/>
            <person name="Petitpierre D."/>
            <person name="Requena N."/>
            <person name="Rosikiewicz P."/>
            <person name="Riley R."/>
            <person name="Saito K."/>
            <person name="San Clemente H."/>
            <person name="Shapiro H."/>
            <person name="van Tuinen D."/>
            <person name="Becard G."/>
            <person name="Bonfante P."/>
            <person name="Paszkowski U."/>
            <person name="Shachar-Hill Y."/>
            <person name="Young J.P."/>
            <person name="Sanders I.R."/>
            <person name="Henrissat B."/>
            <person name="Rensing S.A."/>
            <person name="Grigoriev I.V."/>
            <person name="Corradi N."/>
            <person name="Roux C."/>
            <person name="Martin F."/>
        </authorList>
    </citation>
    <scope>NUCLEOTIDE SEQUENCE</scope>
    <source>
        <strain evidence="1">DAOM 197198</strain>
    </source>
</reference>
<organism evidence="1">
    <name type="scientific">Rhizophagus irregularis (strain DAOM 181602 / DAOM 197198 / MUCL 43194)</name>
    <name type="common">Arbuscular mycorrhizal fungus</name>
    <name type="synonym">Glomus intraradices</name>
    <dbReference type="NCBI Taxonomy" id="747089"/>
    <lineage>
        <taxon>Eukaryota</taxon>
        <taxon>Fungi</taxon>
        <taxon>Fungi incertae sedis</taxon>
        <taxon>Mucoromycota</taxon>
        <taxon>Glomeromycotina</taxon>
        <taxon>Glomeromycetes</taxon>
        <taxon>Glomerales</taxon>
        <taxon>Glomeraceae</taxon>
        <taxon>Rhizophagus</taxon>
    </lineage>
</organism>
<accession>U9UP33</accession>
<name>U9UP33_RHIID</name>
<gene>
    <name evidence="1" type="ORF">GLOINDRAFT_17433</name>
</gene>
<dbReference type="EMBL" id="KI276401">
    <property type="protein sequence ID" value="ESA21467.1"/>
    <property type="molecule type" value="Genomic_DNA"/>
</dbReference>
<sequence length="79" mass="9521">MVVMENVSYPKNVVVWEAPEDAFVLLYAKINFPDINIDFDFDYSLFFLKKKSCNDEYFFFIFINNLKRINYTSKHLFEA</sequence>
<proteinExistence type="predicted"/>